<protein>
    <submittedName>
        <fullName evidence="2">AAA domain-containing protein</fullName>
    </submittedName>
</protein>
<dbReference type="GO" id="GO:0016887">
    <property type="term" value="F:ATP hydrolysis activity"/>
    <property type="evidence" value="ECO:0007669"/>
    <property type="project" value="InterPro"/>
</dbReference>
<sequence>MSRKEISEVFTPRRSEVNANMYVERIIHEKILARSLKKNSHLLIFGESGNGKSWLYKKVLKDNSIPFVVANCANASRLNSLTQEIVNCIIEPGTTYKLGYSEEKLAEINTYFAKGGLKHNGKFEITQEEPLLKAFKFFSSVSQDKKVLVLDNLESIFQSSKLMDELADIIILLDDTRYATCNINLLIVGIPNGVLQYFRETKNIESVANRIQEIEKVSGLDFTQTREIIKKGFDQLEIKITLTTLNELAEHVWNVSLGIAQRVHEYCEVLAYEIEENNWKYDKSLLSKADYQWLILGLRQSYQVLEGHLNSRETSVARRNQVIYCIAKIRSHQFDSSDVDSLIRKEFPRTVPKTNMGIGSILSELTNGDTPLLIRNEKTSTYSIRDPRYLMCIRLILFKDKDSEKVIKKNFVR</sequence>
<dbReference type="Pfam" id="PF13401">
    <property type="entry name" value="AAA_22"/>
    <property type="match status" value="1"/>
</dbReference>
<dbReference type="EMBL" id="FOUB01000041">
    <property type="protein sequence ID" value="SFM64262.1"/>
    <property type="molecule type" value="Genomic_DNA"/>
</dbReference>
<dbReference type="Gene3D" id="3.40.50.300">
    <property type="entry name" value="P-loop containing nucleotide triphosphate hydrolases"/>
    <property type="match status" value="1"/>
</dbReference>
<dbReference type="Proteomes" id="UP000183287">
    <property type="component" value="Unassembled WGS sequence"/>
</dbReference>
<gene>
    <name evidence="2" type="ORF">SAMN05421863_10413</name>
</gene>
<dbReference type="RefSeq" id="WP_074906117.1">
    <property type="nucleotide sequence ID" value="NZ_FOUB01000041.1"/>
</dbReference>
<accession>A0A1I4SIJ7</accession>
<reference evidence="3" key="1">
    <citation type="submission" date="2016-10" db="EMBL/GenBank/DDBJ databases">
        <authorList>
            <person name="Varghese N."/>
            <person name="Submissions S."/>
        </authorList>
    </citation>
    <scope>NUCLEOTIDE SEQUENCE [LARGE SCALE GENOMIC DNA]</scope>
    <source>
        <strain evidence="3">Nm44</strain>
    </source>
</reference>
<proteinExistence type="predicted"/>
<evidence type="ECO:0000313" key="3">
    <source>
        <dbReference type="Proteomes" id="UP000183287"/>
    </source>
</evidence>
<keyword evidence="3" id="KW-1185">Reference proteome</keyword>
<dbReference type="InterPro" id="IPR049945">
    <property type="entry name" value="AAA_22"/>
</dbReference>
<dbReference type="AlphaFoldDB" id="A0A1I4SIJ7"/>
<evidence type="ECO:0000313" key="2">
    <source>
        <dbReference type="EMBL" id="SFM64262.1"/>
    </source>
</evidence>
<organism evidence="2 3">
    <name type="scientific">Nitrosomonas communis</name>
    <dbReference type="NCBI Taxonomy" id="44574"/>
    <lineage>
        <taxon>Bacteria</taxon>
        <taxon>Pseudomonadati</taxon>
        <taxon>Pseudomonadota</taxon>
        <taxon>Betaproteobacteria</taxon>
        <taxon>Nitrosomonadales</taxon>
        <taxon>Nitrosomonadaceae</taxon>
        <taxon>Nitrosomonas</taxon>
    </lineage>
</organism>
<name>A0A1I4SIJ7_9PROT</name>
<dbReference type="InterPro" id="IPR027417">
    <property type="entry name" value="P-loop_NTPase"/>
</dbReference>
<dbReference type="SUPFAM" id="SSF52540">
    <property type="entry name" value="P-loop containing nucleoside triphosphate hydrolases"/>
    <property type="match status" value="1"/>
</dbReference>
<dbReference type="OrthoDB" id="9783370at2"/>
<evidence type="ECO:0000259" key="1">
    <source>
        <dbReference type="Pfam" id="PF13401"/>
    </source>
</evidence>
<feature type="domain" description="ORC1/DEAH AAA+ ATPase" evidence="1">
    <location>
        <begin position="38"/>
        <end position="193"/>
    </location>
</feature>